<evidence type="ECO:0000313" key="2">
    <source>
        <dbReference type="EMBL" id="TQE03237.1"/>
    </source>
</evidence>
<dbReference type="InterPro" id="IPR044257">
    <property type="entry name" value="TRM32-like"/>
</dbReference>
<evidence type="ECO:0000313" key="3">
    <source>
        <dbReference type="Proteomes" id="UP000315295"/>
    </source>
</evidence>
<dbReference type="InterPro" id="IPR025486">
    <property type="entry name" value="DUF4378"/>
</dbReference>
<organism evidence="2 3">
    <name type="scientific">Malus baccata</name>
    <name type="common">Siberian crab apple</name>
    <name type="synonym">Pyrus baccata</name>
    <dbReference type="NCBI Taxonomy" id="106549"/>
    <lineage>
        <taxon>Eukaryota</taxon>
        <taxon>Viridiplantae</taxon>
        <taxon>Streptophyta</taxon>
        <taxon>Embryophyta</taxon>
        <taxon>Tracheophyta</taxon>
        <taxon>Spermatophyta</taxon>
        <taxon>Magnoliopsida</taxon>
        <taxon>eudicotyledons</taxon>
        <taxon>Gunneridae</taxon>
        <taxon>Pentapetalae</taxon>
        <taxon>rosids</taxon>
        <taxon>fabids</taxon>
        <taxon>Rosales</taxon>
        <taxon>Rosaceae</taxon>
        <taxon>Amygdaloideae</taxon>
        <taxon>Maleae</taxon>
        <taxon>Malus</taxon>
    </lineage>
</organism>
<name>A0A540MWT4_MALBA</name>
<dbReference type="Pfam" id="PF14309">
    <property type="entry name" value="DUF4378"/>
    <property type="match status" value="1"/>
</dbReference>
<dbReference type="STRING" id="106549.A0A540MWT4"/>
<reference evidence="2 3" key="1">
    <citation type="journal article" date="2019" name="G3 (Bethesda)">
        <title>Sequencing of a Wild Apple (Malus baccata) Genome Unravels the Differences Between Cultivated and Wild Apple Species Regarding Disease Resistance and Cold Tolerance.</title>
        <authorList>
            <person name="Chen X."/>
        </authorList>
    </citation>
    <scope>NUCLEOTIDE SEQUENCE [LARGE SCALE GENOMIC DNA]</scope>
    <source>
        <strain evidence="3">cv. Shandingzi</strain>
        <tissue evidence="2">Leaves</tissue>
    </source>
</reference>
<dbReference type="EMBL" id="VIEB01000159">
    <property type="protein sequence ID" value="TQE03237.1"/>
    <property type="molecule type" value="Genomic_DNA"/>
</dbReference>
<proteinExistence type="predicted"/>
<dbReference type="PANTHER" id="PTHR47071:SF2">
    <property type="entry name" value="PROTEIN TRM32"/>
    <property type="match status" value="1"/>
</dbReference>
<feature type="domain" description="DUF4378" evidence="1">
    <location>
        <begin position="17"/>
        <end position="57"/>
    </location>
</feature>
<gene>
    <name evidence="2" type="ORF">C1H46_011138</name>
</gene>
<dbReference type="Proteomes" id="UP000315295">
    <property type="component" value="Unassembled WGS sequence"/>
</dbReference>
<dbReference type="AlphaFoldDB" id="A0A540MWT4"/>
<accession>A0A540MWT4</accession>
<protein>
    <recommendedName>
        <fullName evidence="1">DUF4378 domain-containing protein</fullName>
    </recommendedName>
</protein>
<sequence>MAAFVQCRRGNIFSMMSGHVRSYLSLRPEMDQSLDDVVARDLAKGDRWMNLQWEIECGT</sequence>
<evidence type="ECO:0000259" key="1">
    <source>
        <dbReference type="Pfam" id="PF14309"/>
    </source>
</evidence>
<dbReference type="PANTHER" id="PTHR47071">
    <property type="entry name" value="PROTEIN TRM32"/>
    <property type="match status" value="1"/>
</dbReference>
<keyword evidence="3" id="KW-1185">Reference proteome</keyword>
<comment type="caution">
    <text evidence="2">The sequence shown here is derived from an EMBL/GenBank/DDBJ whole genome shotgun (WGS) entry which is preliminary data.</text>
</comment>